<keyword evidence="2" id="KW-1185">Reference proteome</keyword>
<reference evidence="1" key="1">
    <citation type="submission" date="2021-08" db="EMBL/GenBank/DDBJ databases">
        <title>The first chromosome-level gecko genome reveals the dynamic sex chromosomes of Neotropical dwarf geckos (Sphaerodactylidae: Sphaerodactylus).</title>
        <authorList>
            <person name="Pinto B.J."/>
            <person name="Keating S.E."/>
            <person name="Gamble T."/>
        </authorList>
    </citation>
    <scope>NUCLEOTIDE SEQUENCE</scope>
    <source>
        <strain evidence="1">TG3544</strain>
    </source>
</reference>
<evidence type="ECO:0000313" key="1">
    <source>
        <dbReference type="EMBL" id="KAH8005695.1"/>
    </source>
</evidence>
<dbReference type="EMBL" id="CM037617">
    <property type="protein sequence ID" value="KAH8005695.1"/>
    <property type="molecule type" value="Genomic_DNA"/>
</dbReference>
<name>A0ACB8FLA4_9SAUR</name>
<sequence length="215" mass="23804">MPTSEPRAIDKCATKIPKLLNQSQTRCTGPRHARKHPLEFSRAAQQSIRLQSGTASTSRLPFLSCVFVETQSLPGKRNGAKQRAGCKVEKETLAAERGQHEEASGRAHSSHKEPAFRSHPILEPHFLPFCTSILAQVRPLPTSRAKPHISPLASRTQAGKTQAPDHSFSTPEFDPDDRKWPNLGFRDQLSPERQEDPSITFLVSDTNPVQNTSAD</sequence>
<comment type="caution">
    <text evidence="1">The sequence shown here is derived from an EMBL/GenBank/DDBJ whole genome shotgun (WGS) entry which is preliminary data.</text>
</comment>
<evidence type="ECO:0000313" key="2">
    <source>
        <dbReference type="Proteomes" id="UP000827872"/>
    </source>
</evidence>
<gene>
    <name evidence="1" type="ORF">K3G42_030811</name>
</gene>
<organism evidence="1 2">
    <name type="scientific">Sphaerodactylus townsendi</name>
    <dbReference type="NCBI Taxonomy" id="933632"/>
    <lineage>
        <taxon>Eukaryota</taxon>
        <taxon>Metazoa</taxon>
        <taxon>Chordata</taxon>
        <taxon>Craniata</taxon>
        <taxon>Vertebrata</taxon>
        <taxon>Euteleostomi</taxon>
        <taxon>Lepidosauria</taxon>
        <taxon>Squamata</taxon>
        <taxon>Bifurcata</taxon>
        <taxon>Gekkota</taxon>
        <taxon>Sphaerodactylidae</taxon>
        <taxon>Sphaerodactylus</taxon>
    </lineage>
</organism>
<accession>A0ACB8FLA4</accession>
<proteinExistence type="predicted"/>
<dbReference type="Proteomes" id="UP000827872">
    <property type="component" value="Linkage Group LG04"/>
</dbReference>
<protein>
    <submittedName>
        <fullName evidence="1">Uncharacterized protein</fullName>
    </submittedName>
</protein>